<dbReference type="SUPFAM" id="SSF160719">
    <property type="entry name" value="gpW/gp25-like"/>
    <property type="match status" value="1"/>
</dbReference>
<reference evidence="3" key="1">
    <citation type="journal article" date="2019" name="Int. J. Syst. Evol. Microbiol.">
        <title>The Global Catalogue of Microorganisms (GCM) 10K type strain sequencing project: providing services to taxonomists for standard genome sequencing and annotation.</title>
        <authorList>
            <consortium name="The Broad Institute Genomics Platform"/>
            <consortium name="The Broad Institute Genome Sequencing Center for Infectious Disease"/>
            <person name="Wu L."/>
            <person name="Ma J."/>
        </authorList>
    </citation>
    <scope>NUCLEOTIDE SEQUENCE [LARGE SCALE GENOMIC DNA]</scope>
    <source>
        <strain evidence="3">CCUG 52478</strain>
    </source>
</reference>
<dbReference type="Gene3D" id="3.10.450.40">
    <property type="match status" value="1"/>
</dbReference>
<accession>A0ABW3VZB8</accession>
<evidence type="ECO:0000313" key="2">
    <source>
        <dbReference type="EMBL" id="MFD1248421.1"/>
    </source>
</evidence>
<dbReference type="RefSeq" id="WP_367917935.1">
    <property type="nucleotide sequence ID" value="NZ_BAABAC010000006.1"/>
</dbReference>
<sequence>MSEPTVVERRLGRGPAFPVRPDLLRGDVQYRSGAEKVRQAIELVLRTEPGERLMRPRFGCPLRQFLMEPNTVATRSRLERAVTDALTAYEPRIKVDQVVASPGDDPSLIHLAIRYQHVLDGSEATLVYPFYLEV</sequence>
<dbReference type="InterPro" id="IPR007048">
    <property type="entry name" value="IraD/Gp25-like"/>
</dbReference>
<dbReference type="Proteomes" id="UP001597229">
    <property type="component" value="Unassembled WGS sequence"/>
</dbReference>
<comment type="caution">
    <text evidence="2">The sequence shown here is derived from an EMBL/GenBank/DDBJ whole genome shotgun (WGS) entry which is preliminary data.</text>
</comment>
<evidence type="ECO:0000313" key="3">
    <source>
        <dbReference type="Proteomes" id="UP001597229"/>
    </source>
</evidence>
<protein>
    <submittedName>
        <fullName evidence="2">GPW/gp25 family protein</fullName>
    </submittedName>
</protein>
<evidence type="ECO:0000259" key="1">
    <source>
        <dbReference type="Pfam" id="PF04965"/>
    </source>
</evidence>
<dbReference type="Pfam" id="PF04965">
    <property type="entry name" value="GPW_gp25"/>
    <property type="match status" value="1"/>
</dbReference>
<proteinExistence type="predicted"/>
<gene>
    <name evidence="2" type="ORF">ACFQ3F_11550</name>
</gene>
<name>A0ABW3VZB8_9ACTN</name>
<organism evidence="2 3">
    <name type="scientific">Nocardioides ginsengisoli</name>
    <dbReference type="NCBI Taxonomy" id="363868"/>
    <lineage>
        <taxon>Bacteria</taxon>
        <taxon>Bacillati</taxon>
        <taxon>Actinomycetota</taxon>
        <taxon>Actinomycetes</taxon>
        <taxon>Propionibacteriales</taxon>
        <taxon>Nocardioidaceae</taxon>
        <taxon>Nocardioides</taxon>
    </lineage>
</organism>
<keyword evidence="3" id="KW-1185">Reference proteome</keyword>
<dbReference type="EMBL" id="JBHTLX010000016">
    <property type="protein sequence ID" value="MFD1248421.1"/>
    <property type="molecule type" value="Genomic_DNA"/>
</dbReference>
<feature type="domain" description="IraD/Gp25-like" evidence="1">
    <location>
        <begin position="32"/>
        <end position="117"/>
    </location>
</feature>